<keyword evidence="4" id="KW-1185">Reference proteome</keyword>
<dbReference type="RefSeq" id="WP_160733849.1">
    <property type="nucleotide sequence ID" value="NZ_WTYO01000004.1"/>
</dbReference>
<evidence type="ECO:0000259" key="2">
    <source>
        <dbReference type="Pfam" id="PF18753"/>
    </source>
</evidence>
<feature type="domain" description="Nucleotide modification associated" evidence="2">
    <location>
        <begin position="5"/>
        <end position="76"/>
    </location>
</feature>
<reference evidence="3 4" key="1">
    <citation type="submission" date="2019-12" db="EMBL/GenBank/DDBJ databases">
        <title>Genomic-based taxomic classification of the family Erythrobacteraceae.</title>
        <authorList>
            <person name="Xu L."/>
        </authorList>
    </citation>
    <scope>NUCLEOTIDE SEQUENCE [LARGE SCALE GENOMIC DNA]</scope>
    <source>
        <strain evidence="3 4">H32</strain>
    </source>
</reference>
<accession>A0ABW9V0I6</accession>
<feature type="compositionally biased region" description="Basic residues" evidence="1">
    <location>
        <begin position="206"/>
        <end position="219"/>
    </location>
</feature>
<protein>
    <recommendedName>
        <fullName evidence="2">Nucleotide modification associated domain-containing protein</fullName>
    </recommendedName>
</protein>
<comment type="caution">
    <text evidence="3">The sequence shown here is derived from an EMBL/GenBank/DDBJ whole genome shotgun (WGS) entry which is preliminary data.</text>
</comment>
<organism evidence="3 4">
    <name type="scientific">Pelagerythrobacter marinus</name>
    <dbReference type="NCBI Taxonomy" id="538382"/>
    <lineage>
        <taxon>Bacteria</taxon>
        <taxon>Pseudomonadati</taxon>
        <taxon>Pseudomonadota</taxon>
        <taxon>Alphaproteobacteria</taxon>
        <taxon>Sphingomonadales</taxon>
        <taxon>Erythrobacteraceae</taxon>
        <taxon>Pelagerythrobacter</taxon>
    </lineage>
</organism>
<sequence>MVRATKIYRYVMVVDGGMAPNPRGEFLSLATCKPAIRKSAKEGDWVVANRGSPHNDQVVWAGRISEILPIADYSRRHPKREDALYRLGDTGLLERIPGRAPWYHPEHDQQAKDMKGNVLLFDWQAAWYFGSQPRSWPQALEHLIARGQGHRVNGVKPTDEKTLVAWLRVEHSPGAIGLPRDGWEGPRSSMCSSRRRPRCNAPSPGRSKRSSPKPKRARC</sequence>
<dbReference type="EMBL" id="WTYO01000004">
    <property type="protein sequence ID" value="MXO69227.1"/>
    <property type="molecule type" value="Genomic_DNA"/>
</dbReference>
<gene>
    <name evidence="3" type="ORF">GRI72_10350</name>
</gene>
<dbReference type="Pfam" id="PF18753">
    <property type="entry name" value="Nmad2"/>
    <property type="match status" value="1"/>
</dbReference>
<name>A0ABW9V0I6_9SPHN</name>
<dbReference type="InterPro" id="IPR041180">
    <property type="entry name" value="Nmad2"/>
</dbReference>
<evidence type="ECO:0000313" key="3">
    <source>
        <dbReference type="EMBL" id="MXO69227.1"/>
    </source>
</evidence>
<feature type="region of interest" description="Disordered" evidence="1">
    <location>
        <begin position="177"/>
        <end position="219"/>
    </location>
</feature>
<dbReference type="Proteomes" id="UP000444401">
    <property type="component" value="Unassembled WGS sequence"/>
</dbReference>
<evidence type="ECO:0000313" key="4">
    <source>
        <dbReference type="Proteomes" id="UP000444401"/>
    </source>
</evidence>
<evidence type="ECO:0000256" key="1">
    <source>
        <dbReference type="SAM" id="MobiDB-lite"/>
    </source>
</evidence>
<proteinExistence type="predicted"/>